<organism evidence="2 3">
    <name type="scientific">Thiohalorhabdus denitrificans</name>
    <dbReference type="NCBI Taxonomy" id="381306"/>
    <lineage>
        <taxon>Bacteria</taxon>
        <taxon>Pseudomonadati</taxon>
        <taxon>Pseudomonadota</taxon>
        <taxon>Gammaproteobacteria</taxon>
        <taxon>Thiohalorhabdales</taxon>
        <taxon>Thiohalorhabdaceae</taxon>
        <taxon>Thiohalorhabdus</taxon>
    </lineage>
</organism>
<accession>A0A0P9EM03</accession>
<dbReference type="AlphaFoldDB" id="A0A0P9EM03"/>
<dbReference type="InterPro" id="IPR009078">
    <property type="entry name" value="Ferritin-like_SF"/>
</dbReference>
<sequence length="143" mass="16206">MPATRCPVCAMRPLSSRNELEFRGMYFAFCSPSCQERFLQDPEHFLSRQGAPNRASGPAKRRRLRLGQQPSPDQAETLRELLEGMMGVRTVGFRGDRLEITYDPGQASMEGLERELMEAGDRLGAGWGERLRRAFVHFEAEEG</sequence>
<gene>
    <name evidence="2" type="ORF">SAMN05661077_0869</name>
</gene>
<evidence type="ECO:0000313" key="2">
    <source>
        <dbReference type="EMBL" id="SCX96726.1"/>
    </source>
</evidence>
<evidence type="ECO:0000313" key="3">
    <source>
        <dbReference type="Proteomes" id="UP000183104"/>
    </source>
</evidence>
<dbReference type="Gene3D" id="1.10.620.20">
    <property type="entry name" value="Ribonucleotide Reductase, subunit A"/>
    <property type="match status" value="1"/>
</dbReference>
<keyword evidence="3" id="KW-1185">Reference proteome</keyword>
<protein>
    <submittedName>
        <fullName evidence="2">YHS domain-containing protein</fullName>
    </submittedName>
</protein>
<dbReference type="GO" id="GO:0016491">
    <property type="term" value="F:oxidoreductase activity"/>
    <property type="evidence" value="ECO:0007669"/>
    <property type="project" value="InterPro"/>
</dbReference>
<evidence type="ECO:0000256" key="1">
    <source>
        <dbReference type="SAM" id="MobiDB-lite"/>
    </source>
</evidence>
<feature type="region of interest" description="Disordered" evidence="1">
    <location>
        <begin position="45"/>
        <end position="73"/>
    </location>
</feature>
<proteinExistence type="predicted"/>
<name>A0A0P9EM03_9GAMM</name>
<dbReference type="STRING" id="381306.AN478_10825"/>
<dbReference type="Proteomes" id="UP000183104">
    <property type="component" value="Unassembled WGS sequence"/>
</dbReference>
<dbReference type="SUPFAM" id="SSF47240">
    <property type="entry name" value="Ferritin-like"/>
    <property type="match status" value="1"/>
</dbReference>
<dbReference type="InterPro" id="IPR012348">
    <property type="entry name" value="RNR-like"/>
</dbReference>
<dbReference type="EMBL" id="FMUN01000002">
    <property type="protein sequence ID" value="SCX96726.1"/>
    <property type="molecule type" value="Genomic_DNA"/>
</dbReference>
<dbReference type="OrthoDB" id="9793685at2"/>
<reference evidence="3" key="1">
    <citation type="submission" date="2016-10" db="EMBL/GenBank/DDBJ databases">
        <authorList>
            <person name="Varghese N."/>
        </authorList>
    </citation>
    <scope>NUCLEOTIDE SEQUENCE [LARGE SCALE GENOMIC DNA]</scope>
    <source>
        <strain evidence="3">HL 19</strain>
    </source>
</reference>